<evidence type="ECO:0000313" key="3">
    <source>
        <dbReference type="Proteomes" id="UP001153148"/>
    </source>
</evidence>
<dbReference type="PANTHER" id="PTHR45653">
    <property type="entry name" value="DEDICATOR OF CYTOKINESIS"/>
    <property type="match status" value="1"/>
</dbReference>
<organism evidence="2 3">
    <name type="scientific">Timema podura</name>
    <name type="common">Walking stick</name>
    <dbReference type="NCBI Taxonomy" id="61482"/>
    <lineage>
        <taxon>Eukaryota</taxon>
        <taxon>Metazoa</taxon>
        <taxon>Ecdysozoa</taxon>
        <taxon>Arthropoda</taxon>
        <taxon>Hexapoda</taxon>
        <taxon>Insecta</taxon>
        <taxon>Pterygota</taxon>
        <taxon>Neoptera</taxon>
        <taxon>Polyneoptera</taxon>
        <taxon>Phasmatodea</taxon>
        <taxon>Timematodea</taxon>
        <taxon>Timematoidea</taxon>
        <taxon>Timematidae</taxon>
        <taxon>Timema</taxon>
    </lineage>
</organism>
<dbReference type="PANTHER" id="PTHR45653:SF10">
    <property type="entry name" value="MYOBLAST CITY, ISOFORM B"/>
    <property type="match status" value="1"/>
</dbReference>
<sequence>MWNVPVDLLGLLNWVSHPDGLKDSLTALMKVDGEEVVKFLQDVLDALFNILMQNSDSDLYDNMVFECLLYIIGLVSDRKYQHFQPVLDLYITESFSAT</sequence>
<keyword evidence="3" id="KW-1185">Reference proteome</keyword>
<comment type="caution">
    <text evidence="2">The sequence shown here is derived from an EMBL/GenBank/DDBJ whole genome shotgun (WGS) entry which is preliminary data.</text>
</comment>
<dbReference type="Pfam" id="PF23554">
    <property type="entry name" value="TPR_DOCK"/>
    <property type="match status" value="1"/>
</dbReference>
<name>A0ABN7PTV9_TIMPD</name>
<evidence type="ECO:0000313" key="2">
    <source>
        <dbReference type="EMBL" id="CAG2069078.1"/>
    </source>
</evidence>
<gene>
    <name evidence="2" type="ORF">TPAB3V08_LOCUS16021</name>
</gene>
<dbReference type="InterPro" id="IPR026791">
    <property type="entry name" value="DOCK"/>
</dbReference>
<feature type="domain" description="Dedicator of cytokinesis TPR repeats region" evidence="1">
    <location>
        <begin position="17"/>
        <end position="98"/>
    </location>
</feature>
<dbReference type="EMBL" id="CAJPIN010115605">
    <property type="protein sequence ID" value="CAG2069078.1"/>
    <property type="molecule type" value="Genomic_DNA"/>
</dbReference>
<accession>A0ABN7PTV9</accession>
<evidence type="ECO:0000259" key="1">
    <source>
        <dbReference type="Pfam" id="PF23554"/>
    </source>
</evidence>
<protein>
    <recommendedName>
        <fullName evidence="1">Dedicator of cytokinesis TPR repeats region domain-containing protein</fullName>
    </recommendedName>
</protein>
<reference evidence="2" key="1">
    <citation type="submission" date="2021-03" db="EMBL/GenBank/DDBJ databases">
        <authorList>
            <person name="Tran Van P."/>
        </authorList>
    </citation>
    <scope>NUCLEOTIDE SEQUENCE</scope>
</reference>
<dbReference type="Proteomes" id="UP001153148">
    <property type="component" value="Unassembled WGS sequence"/>
</dbReference>
<dbReference type="InterPro" id="IPR056372">
    <property type="entry name" value="TPR_DOCK"/>
</dbReference>
<proteinExistence type="predicted"/>
<feature type="non-terminal residue" evidence="2">
    <location>
        <position position="98"/>
    </location>
</feature>